<evidence type="ECO:0000313" key="1">
    <source>
        <dbReference type="EMBL" id="EHH00298.1"/>
    </source>
</evidence>
<keyword evidence="2" id="KW-1185">Reference proteome</keyword>
<dbReference type="EMBL" id="AFFY01000022">
    <property type="protein sequence ID" value="EHH00298.1"/>
    <property type="molecule type" value="Genomic_DNA"/>
</dbReference>
<dbReference type="HOGENOM" id="CLU_3120761_0_0_10"/>
<dbReference type="STRING" id="762968.HMPREF9441_01532"/>
<organism evidence="1 2">
    <name type="scientific">Paraprevotella clara YIT 11840</name>
    <dbReference type="NCBI Taxonomy" id="762968"/>
    <lineage>
        <taxon>Bacteria</taxon>
        <taxon>Pseudomonadati</taxon>
        <taxon>Bacteroidota</taxon>
        <taxon>Bacteroidia</taxon>
        <taxon>Bacteroidales</taxon>
        <taxon>Prevotellaceae</taxon>
        <taxon>Paraprevotella</taxon>
    </lineage>
</organism>
<evidence type="ECO:0000313" key="2">
    <source>
        <dbReference type="Proteomes" id="UP000003598"/>
    </source>
</evidence>
<evidence type="ECO:0008006" key="3">
    <source>
        <dbReference type="Google" id="ProtNLM"/>
    </source>
</evidence>
<gene>
    <name evidence="1" type="ORF">HMPREF9441_01532</name>
</gene>
<comment type="caution">
    <text evidence="1">The sequence shown here is derived from an EMBL/GenBank/DDBJ whole genome shotgun (WGS) entry which is preliminary data.</text>
</comment>
<name>G5SQ95_9BACT</name>
<protein>
    <recommendedName>
        <fullName evidence="3">Lipoprotein</fullName>
    </recommendedName>
</protein>
<accession>G5SQ95</accession>
<dbReference type="AlphaFoldDB" id="G5SQ95"/>
<dbReference type="Proteomes" id="UP000003598">
    <property type="component" value="Unassembled WGS sequence"/>
</dbReference>
<reference evidence="1 2" key="1">
    <citation type="submission" date="2011-03" db="EMBL/GenBank/DDBJ databases">
        <authorList>
            <person name="Weinstock G."/>
            <person name="Sodergren E."/>
            <person name="Clifton S."/>
            <person name="Fulton L."/>
            <person name="Fulton B."/>
            <person name="Courtney L."/>
            <person name="Fronick C."/>
            <person name="Harrison M."/>
            <person name="Strong C."/>
            <person name="Farmer C."/>
            <person name="Delahaunty K."/>
            <person name="Markovic C."/>
            <person name="Hall O."/>
            <person name="Minx P."/>
            <person name="Tomlinson C."/>
            <person name="Mitreva M."/>
            <person name="Hou S."/>
            <person name="Chen J."/>
            <person name="Wollam A."/>
            <person name="Pepin K.H."/>
            <person name="Johnson M."/>
            <person name="Bhonagiri V."/>
            <person name="Zhang X."/>
            <person name="Suruliraj S."/>
            <person name="Warren W."/>
            <person name="Chinwalla A."/>
            <person name="Mardis E.R."/>
            <person name="Wilson R.K."/>
        </authorList>
    </citation>
    <scope>NUCLEOTIDE SEQUENCE [LARGE SCALE GENOMIC DNA]</scope>
    <source>
        <strain evidence="1 2">YIT 11840</strain>
    </source>
</reference>
<proteinExistence type="predicted"/>
<sequence length="50" mass="5535">MRTGFLYEHVIGILSACRGGGSFFPCGKSAFNGSGMCRKGRSRIYLEIFR</sequence>